<reference evidence="9 10" key="1">
    <citation type="submission" date="2019-11" db="EMBL/GenBank/DDBJ databases">
        <title>Novel species isolated from a subtropical stream in China.</title>
        <authorList>
            <person name="Lu H."/>
        </authorList>
    </citation>
    <scope>NUCLEOTIDE SEQUENCE [LARGE SCALE GENOMIC DNA]</scope>
    <source>
        <strain evidence="9 10">FT92W</strain>
    </source>
</reference>
<organism evidence="9 10">
    <name type="scientific">Pseudoduganella rivuli</name>
    <dbReference type="NCBI Taxonomy" id="2666085"/>
    <lineage>
        <taxon>Bacteria</taxon>
        <taxon>Pseudomonadati</taxon>
        <taxon>Pseudomonadota</taxon>
        <taxon>Betaproteobacteria</taxon>
        <taxon>Burkholderiales</taxon>
        <taxon>Oxalobacteraceae</taxon>
        <taxon>Telluria group</taxon>
        <taxon>Pseudoduganella</taxon>
    </lineage>
</organism>
<dbReference type="GO" id="GO:0005886">
    <property type="term" value="C:plasma membrane"/>
    <property type="evidence" value="ECO:0007669"/>
    <property type="project" value="UniProtKB-SubCell"/>
</dbReference>
<feature type="transmembrane region" description="Helical" evidence="7">
    <location>
        <begin position="222"/>
        <end position="243"/>
    </location>
</feature>
<evidence type="ECO:0000256" key="5">
    <source>
        <dbReference type="ARBA" id="ARBA00022989"/>
    </source>
</evidence>
<dbReference type="Proteomes" id="UP000446768">
    <property type="component" value="Unassembled WGS sequence"/>
</dbReference>
<dbReference type="EMBL" id="WKJJ01000006">
    <property type="protein sequence ID" value="MRV72315.1"/>
    <property type="molecule type" value="Genomic_DNA"/>
</dbReference>
<name>A0A7X2LRC8_9BURK</name>
<evidence type="ECO:0000256" key="4">
    <source>
        <dbReference type="ARBA" id="ARBA00022692"/>
    </source>
</evidence>
<keyword evidence="10" id="KW-1185">Reference proteome</keyword>
<feature type="transmembrane region" description="Helical" evidence="7">
    <location>
        <begin position="101"/>
        <end position="119"/>
    </location>
</feature>
<feature type="domain" description="ABC transmembrane type-1" evidence="8">
    <location>
        <begin position="93"/>
        <end position="273"/>
    </location>
</feature>
<evidence type="ECO:0000313" key="10">
    <source>
        <dbReference type="Proteomes" id="UP000446768"/>
    </source>
</evidence>
<dbReference type="PANTHER" id="PTHR30151:SF0">
    <property type="entry name" value="ABC TRANSPORTER PERMEASE PROTEIN MJ0413-RELATED"/>
    <property type="match status" value="1"/>
</dbReference>
<evidence type="ECO:0000259" key="8">
    <source>
        <dbReference type="PROSITE" id="PS50928"/>
    </source>
</evidence>
<feature type="transmembrane region" description="Helical" evidence="7">
    <location>
        <begin position="157"/>
        <end position="176"/>
    </location>
</feature>
<dbReference type="PANTHER" id="PTHR30151">
    <property type="entry name" value="ALKANE SULFONATE ABC TRANSPORTER-RELATED, MEMBRANE SUBUNIT"/>
    <property type="match status" value="1"/>
</dbReference>
<keyword evidence="4 7" id="KW-0812">Transmembrane</keyword>
<evidence type="ECO:0000256" key="6">
    <source>
        <dbReference type="ARBA" id="ARBA00023136"/>
    </source>
</evidence>
<keyword evidence="6 7" id="KW-0472">Membrane</keyword>
<evidence type="ECO:0000256" key="3">
    <source>
        <dbReference type="ARBA" id="ARBA00022475"/>
    </source>
</evidence>
<feature type="transmembrane region" description="Helical" evidence="7">
    <location>
        <begin position="131"/>
        <end position="151"/>
    </location>
</feature>
<gene>
    <name evidence="9" type="ORF">GJ700_11390</name>
</gene>
<evidence type="ECO:0000256" key="7">
    <source>
        <dbReference type="RuleBase" id="RU363032"/>
    </source>
</evidence>
<dbReference type="PROSITE" id="PS50928">
    <property type="entry name" value="ABC_TM1"/>
    <property type="match status" value="1"/>
</dbReference>
<dbReference type="InterPro" id="IPR035906">
    <property type="entry name" value="MetI-like_sf"/>
</dbReference>
<evidence type="ECO:0000256" key="1">
    <source>
        <dbReference type="ARBA" id="ARBA00004651"/>
    </source>
</evidence>
<dbReference type="SUPFAM" id="SSF161098">
    <property type="entry name" value="MetI-like"/>
    <property type="match status" value="1"/>
</dbReference>
<feature type="transmembrane region" description="Helical" evidence="7">
    <location>
        <begin position="36"/>
        <end position="55"/>
    </location>
</feature>
<comment type="caution">
    <text evidence="9">The sequence shown here is derived from an EMBL/GenBank/DDBJ whole genome shotgun (WGS) entry which is preliminary data.</text>
</comment>
<comment type="similarity">
    <text evidence="7">Belongs to the binding-protein-dependent transport system permease family.</text>
</comment>
<dbReference type="CDD" id="cd06261">
    <property type="entry name" value="TM_PBP2"/>
    <property type="match status" value="1"/>
</dbReference>
<dbReference type="GO" id="GO:0042918">
    <property type="term" value="P:alkanesulfonate transmembrane transport"/>
    <property type="evidence" value="ECO:0007669"/>
    <property type="project" value="UniProtKB-ARBA"/>
</dbReference>
<protein>
    <submittedName>
        <fullName evidence="9">ABC transporter permease subunit</fullName>
    </submittedName>
</protein>
<dbReference type="Pfam" id="PF00528">
    <property type="entry name" value="BPD_transp_1"/>
    <property type="match status" value="1"/>
</dbReference>
<evidence type="ECO:0000313" key="9">
    <source>
        <dbReference type="EMBL" id="MRV72315.1"/>
    </source>
</evidence>
<dbReference type="InterPro" id="IPR000515">
    <property type="entry name" value="MetI-like"/>
</dbReference>
<comment type="subcellular location">
    <subcellularLocation>
        <location evidence="1 7">Cell membrane</location>
        <topology evidence="1 7">Multi-pass membrane protein</topology>
    </subcellularLocation>
</comment>
<feature type="transmembrane region" description="Helical" evidence="7">
    <location>
        <begin position="197"/>
        <end position="216"/>
    </location>
</feature>
<feature type="transmembrane region" description="Helical" evidence="7">
    <location>
        <begin position="255"/>
        <end position="273"/>
    </location>
</feature>
<accession>A0A7X2LRC8</accession>
<dbReference type="Gene3D" id="1.10.3720.10">
    <property type="entry name" value="MetI-like"/>
    <property type="match status" value="1"/>
</dbReference>
<keyword evidence="3" id="KW-1003">Cell membrane</keyword>
<sequence length="287" mass="30005">MSNSAASTALSGAPLGMAGAAEGRGQPAQPSWPQAATLLLRAASLALCLLAWHWASTRKLDLGVITFVNVPAPLEVLHAAWDLLQSPLLAKHVGASVARVFGGFIAAAVAGVALGLVIGRSRRAGDILMPPLEMLRPIPAVAWIPLAILMFPSSEMSMVFITFTGALFPILLNTVHGVEQIDARLLASARSLGARRLALFAEVVLPGAAPGIVTGLAIGMGTAWFCLVTAEMISGQFGIGYYTWASYTVQNYADIVVGMLFIGVFGMGSSALIRKLGALATPWKEDK</sequence>
<evidence type="ECO:0000256" key="2">
    <source>
        <dbReference type="ARBA" id="ARBA00022448"/>
    </source>
</evidence>
<dbReference type="AlphaFoldDB" id="A0A7X2LRC8"/>
<proteinExistence type="inferred from homology"/>
<keyword evidence="2 7" id="KW-0813">Transport</keyword>
<dbReference type="FunFam" id="1.10.3720.10:FF:000003">
    <property type="entry name" value="Aliphatic sulfonate ABC transporter permease"/>
    <property type="match status" value="1"/>
</dbReference>
<keyword evidence="5 7" id="KW-1133">Transmembrane helix</keyword>